<evidence type="ECO:0000313" key="6">
    <source>
        <dbReference type="EMBL" id="MCI3242041.1"/>
    </source>
</evidence>
<dbReference type="Gene3D" id="3.40.50.1820">
    <property type="entry name" value="alpha/beta hydrolase"/>
    <property type="match status" value="1"/>
</dbReference>
<evidence type="ECO:0000256" key="2">
    <source>
        <dbReference type="ARBA" id="ARBA00022963"/>
    </source>
</evidence>
<protein>
    <submittedName>
        <fullName evidence="6">Hydrolase</fullName>
    </submittedName>
</protein>
<dbReference type="InterPro" id="IPR029058">
    <property type="entry name" value="AB_hydrolase_fold"/>
</dbReference>
<accession>A0ABS9XJ22</accession>
<feature type="region of interest" description="Disordered" evidence="4">
    <location>
        <begin position="30"/>
        <end position="49"/>
    </location>
</feature>
<dbReference type="InterPro" id="IPR006311">
    <property type="entry name" value="TAT_signal"/>
</dbReference>
<evidence type="ECO:0000256" key="4">
    <source>
        <dbReference type="SAM" id="MobiDB-lite"/>
    </source>
</evidence>
<reference evidence="6" key="1">
    <citation type="submission" date="2022-03" db="EMBL/GenBank/DDBJ databases">
        <title>Streptomyces 7R015 and 7R016 isolated from Barleria lupulina in Thailand.</title>
        <authorList>
            <person name="Kanchanasin P."/>
            <person name="Phongsopitanun W."/>
            <person name="Tanasupawat S."/>
        </authorList>
    </citation>
    <scope>NUCLEOTIDE SEQUENCE</scope>
    <source>
        <strain evidence="6">7R016</strain>
    </source>
</reference>
<comment type="caution">
    <text evidence="6">The sequence shown here is derived from an EMBL/GenBank/DDBJ whole genome shotgun (WGS) entry which is preliminary data.</text>
</comment>
<sequence length="418" mass="44638">MLTRRAVMMSATAALALSTFPARAASAAPASASATSGQGEPLRLTLPGPSGPYPVGTVSLHLVDSSRPDPWIASRPYRELMLGIRYPARAVGGHRRAPQMLPGEAAGFAALNNLTGVPADKVDWAATLTHAHEGAPVERRCGPLPVVCYSPGAGDPRSLGTTLCDDLASRGHVVVTVDHTYDASAVEFPGGRVEKTVLPAEYDKASPDPERIKALLQKTIAVRVADIRFVLDELPGALPRALRGATDFGRIGVFGQSAGGYTAMQAMHDDPRIAAAADLDGVLADVQEDSTPGNLSTVAADGVDRPFLLMGMDGNDLSTVPSWDAVWRHSRGWHRGLNLRGARHATYTDAVALVPQIARRLGLPRETVVENIGTIVPRHAIDAERAYVAAFFDRWLRDRDDHGLLDGPSDRHPEARFF</sequence>
<organism evidence="6 7">
    <name type="scientific">Streptomyces spinosisporus</name>
    <dbReference type="NCBI Taxonomy" id="2927582"/>
    <lineage>
        <taxon>Bacteria</taxon>
        <taxon>Bacillati</taxon>
        <taxon>Actinomycetota</taxon>
        <taxon>Actinomycetes</taxon>
        <taxon>Kitasatosporales</taxon>
        <taxon>Streptomycetaceae</taxon>
        <taxon>Streptomyces</taxon>
    </lineage>
</organism>
<name>A0ABS9XJ22_9ACTN</name>
<evidence type="ECO:0000256" key="1">
    <source>
        <dbReference type="ARBA" id="ARBA00022801"/>
    </source>
</evidence>
<keyword evidence="2" id="KW-0442">Lipid degradation</keyword>
<gene>
    <name evidence="6" type="ORF">MQN93_20165</name>
</gene>
<dbReference type="PANTHER" id="PTHR10272:SF0">
    <property type="entry name" value="PLATELET-ACTIVATING FACTOR ACETYLHYDROLASE"/>
    <property type="match status" value="1"/>
</dbReference>
<dbReference type="PROSITE" id="PS51318">
    <property type="entry name" value="TAT"/>
    <property type="match status" value="1"/>
</dbReference>
<dbReference type="GO" id="GO:0016787">
    <property type="term" value="F:hydrolase activity"/>
    <property type="evidence" value="ECO:0007669"/>
    <property type="project" value="UniProtKB-KW"/>
</dbReference>
<dbReference type="SUPFAM" id="SSF53474">
    <property type="entry name" value="alpha/beta-Hydrolases"/>
    <property type="match status" value="1"/>
</dbReference>
<proteinExistence type="predicted"/>
<keyword evidence="5" id="KW-0732">Signal</keyword>
<feature type="chain" id="PRO_5046819959" evidence="5">
    <location>
        <begin position="25"/>
        <end position="418"/>
    </location>
</feature>
<evidence type="ECO:0000256" key="5">
    <source>
        <dbReference type="SAM" id="SignalP"/>
    </source>
</evidence>
<feature type="signal peptide" evidence="5">
    <location>
        <begin position="1"/>
        <end position="24"/>
    </location>
</feature>
<dbReference type="Pfam" id="PF03403">
    <property type="entry name" value="PAF-AH_p_II"/>
    <property type="match status" value="1"/>
</dbReference>
<keyword evidence="7" id="KW-1185">Reference proteome</keyword>
<dbReference type="EMBL" id="JALDAX010000007">
    <property type="protein sequence ID" value="MCI3242041.1"/>
    <property type="molecule type" value="Genomic_DNA"/>
</dbReference>
<evidence type="ECO:0000256" key="3">
    <source>
        <dbReference type="ARBA" id="ARBA00023098"/>
    </source>
</evidence>
<dbReference type="Proteomes" id="UP001165270">
    <property type="component" value="Unassembled WGS sequence"/>
</dbReference>
<dbReference type="PANTHER" id="PTHR10272">
    <property type="entry name" value="PLATELET-ACTIVATING FACTOR ACETYLHYDROLASE"/>
    <property type="match status" value="1"/>
</dbReference>
<dbReference type="RefSeq" id="WP_242710637.1">
    <property type="nucleotide sequence ID" value="NZ_JALDAX010000007.1"/>
</dbReference>
<keyword evidence="3" id="KW-0443">Lipid metabolism</keyword>
<keyword evidence="1 6" id="KW-0378">Hydrolase</keyword>
<evidence type="ECO:0000313" key="7">
    <source>
        <dbReference type="Proteomes" id="UP001165270"/>
    </source>
</evidence>